<protein>
    <recommendedName>
        <fullName evidence="4">Tubulin-specific chaperone A</fullName>
    </recommendedName>
</protein>
<reference evidence="3" key="1">
    <citation type="submission" date="2021-01" db="EMBL/GenBank/DDBJ databases">
        <authorList>
            <person name="Corre E."/>
            <person name="Pelletier E."/>
            <person name="Niang G."/>
            <person name="Scheremetjew M."/>
            <person name="Finn R."/>
            <person name="Kale V."/>
            <person name="Holt S."/>
            <person name="Cochrane G."/>
            <person name="Meng A."/>
            <person name="Brown T."/>
            <person name="Cohen L."/>
        </authorList>
    </citation>
    <scope>NUCLEOTIDE SEQUENCE</scope>
    <source>
        <strain evidence="3">CCMP3328</strain>
    </source>
</reference>
<gene>
    <name evidence="2" type="ORF">CAUS1442_LOCUS10571</name>
    <name evidence="3" type="ORF">CAUS1442_LOCUS10572</name>
</gene>
<feature type="region of interest" description="Disordered" evidence="1">
    <location>
        <begin position="98"/>
        <end position="130"/>
    </location>
</feature>
<evidence type="ECO:0000313" key="2">
    <source>
        <dbReference type="EMBL" id="CAD8338442.1"/>
    </source>
</evidence>
<proteinExistence type="predicted"/>
<evidence type="ECO:0000256" key="1">
    <source>
        <dbReference type="SAM" id="MobiDB-lite"/>
    </source>
</evidence>
<evidence type="ECO:0000313" key="3">
    <source>
        <dbReference type="EMBL" id="CAD8338443.1"/>
    </source>
</evidence>
<accession>A0A6T6HF09</accession>
<dbReference type="EMBL" id="HBEF01016942">
    <property type="protein sequence ID" value="CAD8338443.1"/>
    <property type="molecule type" value="Transcribed_RNA"/>
</dbReference>
<name>A0A6T6HF09_9STRA</name>
<dbReference type="EMBL" id="HBEF01016941">
    <property type="protein sequence ID" value="CAD8338442.1"/>
    <property type="molecule type" value="Transcribed_RNA"/>
</dbReference>
<organism evidence="3">
    <name type="scientific">Craspedostauros australis</name>
    <dbReference type="NCBI Taxonomy" id="1486917"/>
    <lineage>
        <taxon>Eukaryota</taxon>
        <taxon>Sar</taxon>
        <taxon>Stramenopiles</taxon>
        <taxon>Ochrophyta</taxon>
        <taxon>Bacillariophyta</taxon>
        <taxon>Bacillariophyceae</taxon>
        <taxon>Bacillariophycidae</taxon>
        <taxon>Naviculales</taxon>
        <taxon>Naviculaceae</taxon>
        <taxon>Craspedostauros</taxon>
    </lineage>
</organism>
<sequence length="130" mass="14311">MSLMDKFKKASKQVVDAGAKTMLKTDIMFLDRDIKARKQQFGIEIYDLMADLESNDAMPTEEKEAKIRQSFDAARKDIAVIQAKKECKKEEVAVLDSAAEGGAGATNDIPPSSGTVLTNTHPQDAEMEQM</sequence>
<evidence type="ECO:0008006" key="4">
    <source>
        <dbReference type="Google" id="ProtNLM"/>
    </source>
</evidence>
<feature type="compositionally biased region" description="Polar residues" evidence="1">
    <location>
        <begin position="109"/>
        <end position="122"/>
    </location>
</feature>
<dbReference type="AlphaFoldDB" id="A0A6T6HF09"/>